<sequence>MFGFEDRTRVG</sequence>
<proteinExistence type="predicted"/>
<dbReference type="EMBL" id="GBXM01095932">
    <property type="protein sequence ID" value="JAH12645.1"/>
    <property type="molecule type" value="Transcribed_RNA"/>
</dbReference>
<protein>
    <submittedName>
        <fullName evidence="1">Uncharacterized protein</fullName>
    </submittedName>
</protein>
<name>A0A0E9Q8H1_ANGAN</name>
<reference evidence="1" key="1">
    <citation type="submission" date="2014-11" db="EMBL/GenBank/DDBJ databases">
        <authorList>
            <person name="Amaro Gonzalez C."/>
        </authorList>
    </citation>
    <scope>NUCLEOTIDE SEQUENCE</scope>
</reference>
<organism evidence="1">
    <name type="scientific">Anguilla anguilla</name>
    <name type="common">European freshwater eel</name>
    <name type="synonym">Muraena anguilla</name>
    <dbReference type="NCBI Taxonomy" id="7936"/>
    <lineage>
        <taxon>Eukaryota</taxon>
        <taxon>Metazoa</taxon>
        <taxon>Chordata</taxon>
        <taxon>Craniata</taxon>
        <taxon>Vertebrata</taxon>
        <taxon>Euteleostomi</taxon>
        <taxon>Actinopterygii</taxon>
        <taxon>Neopterygii</taxon>
        <taxon>Teleostei</taxon>
        <taxon>Anguilliformes</taxon>
        <taxon>Anguillidae</taxon>
        <taxon>Anguilla</taxon>
    </lineage>
</organism>
<accession>A0A0E9Q8H1</accession>
<evidence type="ECO:0000313" key="1">
    <source>
        <dbReference type="EMBL" id="JAH12645.1"/>
    </source>
</evidence>
<reference evidence="1" key="2">
    <citation type="journal article" date="2015" name="Fish Shellfish Immunol.">
        <title>Early steps in the European eel (Anguilla anguilla)-Vibrio vulnificus interaction in the gills: Role of the RtxA13 toxin.</title>
        <authorList>
            <person name="Callol A."/>
            <person name="Pajuelo D."/>
            <person name="Ebbesson L."/>
            <person name="Teles M."/>
            <person name="MacKenzie S."/>
            <person name="Amaro C."/>
        </authorList>
    </citation>
    <scope>NUCLEOTIDE SEQUENCE</scope>
</reference>